<evidence type="ECO:0000256" key="3">
    <source>
        <dbReference type="ARBA" id="ARBA00022448"/>
    </source>
</evidence>
<keyword evidence="7 9" id="KW-1133">Transmembrane helix</keyword>
<evidence type="ECO:0000259" key="10">
    <source>
        <dbReference type="PROSITE" id="PS50893"/>
    </source>
</evidence>
<evidence type="ECO:0000256" key="6">
    <source>
        <dbReference type="ARBA" id="ARBA00022840"/>
    </source>
</evidence>
<feature type="domain" description="ABC transporter" evidence="10">
    <location>
        <begin position="16"/>
        <end position="248"/>
    </location>
</feature>
<dbReference type="EMBL" id="JAACXV010000213">
    <property type="protein sequence ID" value="KAF7281915.1"/>
    <property type="molecule type" value="Genomic_DNA"/>
</dbReference>
<feature type="transmembrane region" description="Helical" evidence="9">
    <location>
        <begin position="404"/>
        <end position="430"/>
    </location>
</feature>
<feature type="transmembrane region" description="Helical" evidence="9">
    <location>
        <begin position="329"/>
        <end position="352"/>
    </location>
</feature>
<accession>A0A834IJA9</accession>
<dbReference type="Pfam" id="PF00005">
    <property type="entry name" value="ABC_tran"/>
    <property type="match status" value="1"/>
</dbReference>
<comment type="caution">
    <text evidence="11">The sequence shown here is derived from an EMBL/GenBank/DDBJ whole genome shotgun (WGS) entry which is preliminary data.</text>
</comment>
<organism evidence="11 12">
    <name type="scientific">Rhynchophorus ferrugineus</name>
    <name type="common">Red palm weevil</name>
    <name type="synonym">Curculio ferrugineus</name>
    <dbReference type="NCBI Taxonomy" id="354439"/>
    <lineage>
        <taxon>Eukaryota</taxon>
        <taxon>Metazoa</taxon>
        <taxon>Ecdysozoa</taxon>
        <taxon>Arthropoda</taxon>
        <taxon>Hexapoda</taxon>
        <taxon>Insecta</taxon>
        <taxon>Pterygota</taxon>
        <taxon>Neoptera</taxon>
        <taxon>Endopterygota</taxon>
        <taxon>Coleoptera</taxon>
        <taxon>Polyphaga</taxon>
        <taxon>Cucujiformia</taxon>
        <taxon>Curculionidae</taxon>
        <taxon>Dryophthorinae</taxon>
        <taxon>Rhynchophorus</taxon>
    </lineage>
</organism>
<dbReference type="GO" id="GO:0016887">
    <property type="term" value="F:ATP hydrolysis activity"/>
    <property type="evidence" value="ECO:0007669"/>
    <property type="project" value="InterPro"/>
</dbReference>
<evidence type="ECO:0000256" key="7">
    <source>
        <dbReference type="ARBA" id="ARBA00022989"/>
    </source>
</evidence>
<proteinExistence type="inferred from homology"/>
<evidence type="ECO:0000313" key="12">
    <source>
        <dbReference type="Proteomes" id="UP000625711"/>
    </source>
</evidence>
<keyword evidence="3" id="KW-0813">Transport</keyword>
<keyword evidence="12" id="KW-1185">Reference proteome</keyword>
<evidence type="ECO:0000256" key="9">
    <source>
        <dbReference type="SAM" id="Phobius"/>
    </source>
</evidence>
<protein>
    <recommendedName>
        <fullName evidence="10">ABC transporter domain-containing protein</fullName>
    </recommendedName>
</protein>
<dbReference type="InterPro" id="IPR003439">
    <property type="entry name" value="ABC_transporter-like_ATP-bd"/>
</dbReference>
<dbReference type="InterPro" id="IPR050352">
    <property type="entry name" value="ABCG_transporters"/>
</dbReference>
<dbReference type="GO" id="GO:0005524">
    <property type="term" value="F:ATP binding"/>
    <property type="evidence" value="ECO:0007669"/>
    <property type="project" value="UniProtKB-KW"/>
</dbReference>
<evidence type="ECO:0000256" key="1">
    <source>
        <dbReference type="ARBA" id="ARBA00004141"/>
    </source>
</evidence>
<dbReference type="AlphaFoldDB" id="A0A834IJA9"/>
<gene>
    <name evidence="11" type="ORF">GWI33_004036</name>
</gene>
<dbReference type="Pfam" id="PF01061">
    <property type="entry name" value="ABC2_membrane"/>
    <property type="match status" value="1"/>
</dbReference>
<dbReference type="Proteomes" id="UP000625711">
    <property type="component" value="Unassembled WGS sequence"/>
</dbReference>
<keyword evidence="6" id="KW-0067">ATP-binding</keyword>
<dbReference type="InterPro" id="IPR043926">
    <property type="entry name" value="ABCG_dom"/>
</dbReference>
<sequence length="515" mass="58674">MASFVYTWENLTYSVDRVEGVFWKPKKSQRLIIDNVSGNAFSGSLIAIMGESGCGKTTFLKLISAQMKGGGILKMNGRVITGAILRHNSIYLQQNDVFFENLTLDEHIRFMAAMSLKKHSEQRNMEASTLLKNLSLEKSKHVKIKHLSGGEKRKLSLASNLLLDPFILFCDEPTSGLDSFNAISMVKTLERLTETGKLIFMTVHQPSSQIFDLFSNIILLSSNGKIIFQGTTDNAKSFFETQQIICPHSYNPSDFYIKNLSIKSEIDEKRINSMLQYYKEHYEVKINFSEAEYDGIQLKYRENKKSFFFEINWLIWRVFILLGRNIREYYSGLLVNMIAAVIIGIIYSKVTLTDASSVQNIQGVLLLVVSELIFHQLCQNLYTFPQEIDVFVQEKALYTSLPYYLSKIVSLIPFALIHSGGFLLIYFIFLPFLTKIDLFLEMMLILFVTCLSGSSLGLCLSAIFSSLESINLFLVPFQLVCLVLSGLWFIGLILIKLEIVRETVAQHALKMAQRY</sequence>
<keyword evidence="5" id="KW-0547">Nucleotide-binding</keyword>
<dbReference type="PROSITE" id="PS50893">
    <property type="entry name" value="ABC_TRANSPORTER_2"/>
    <property type="match status" value="1"/>
</dbReference>
<dbReference type="Pfam" id="PF19055">
    <property type="entry name" value="ABC2_membrane_7"/>
    <property type="match status" value="1"/>
</dbReference>
<dbReference type="OrthoDB" id="66620at2759"/>
<dbReference type="GO" id="GO:0140359">
    <property type="term" value="F:ABC-type transporter activity"/>
    <property type="evidence" value="ECO:0007669"/>
    <property type="project" value="InterPro"/>
</dbReference>
<dbReference type="InterPro" id="IPR003593">
    <property type="entry name" value="AAA+_ATPase"/>
</dbReference>
<keyword evidence="8 9" id="KW-0472">Membrane</keyword>
<dbReference type="InterPro" id="IPR017871">
    <property type="entry name" value="ABC_transporter-like_CS"/>
</dbReference>
<dbReference type="Gene3D" id="3.40.50.300">
    <property type="entry name" value="P-loop containing nucleotide triphosphate hydrolases"/>
    <property type="match status" value="1"/>
</dbReference>
<name>A0A834IJA9_RHYFE</name>
<dbReference type="SMART" id="SM00382">
    <property type="entry name" value="AAA"/>
    <property type="match status" value="1"/>
</dbReference>
<dbReference type="InterPro" id="IPR027417">
    <property type="entry name" value="P-loop_NTPase"/>
</dbReference>
<dbReference type="SUPFAM" id="SSF52540">
    <property type="entry name" value="P-loop containing nucleoside triphosphate hydrolases"/>
    <property type="match status" value="1"/>
</dbReference>
<feature type="transmembrane region" description="Helical" evidence="9">
    <location>
        <begin position="470"/>
        <end position="495"/>
    </location>
</feature>
<dbReference type="PANTHER" id="PTHR48041">
    <property type="entry name" value="ABC TRANSPORTER G FAMILY MEMBER 28"/>
    <property type="match status" value="1"/>
</dbReference>
<feature type="transmembrane region" description="Helical" evidence="9">
    <location>
        <begin position="442"/>
        <end position="464"/>
    </location>
</feature>
<feature type="transmembrane region" description="Helical" evidence="9">
    <location>
        <begin position="307"/>
        <end position="323"/>
    </location>
</feature>
<dbReference type="InterPro" id="IPR013525">
    <property type="entry name" value="ABC2_TM"/>
</dbReference>
<dbReference type="PANTHER" id="PTHR48041:SF91">
    <property type="entry name" value="ABC TRANSPORTER G FAMILY MEMBER 28"/>
    <property type="match status" value="1"/>
</dbReference>
<evidence type="ECO:0000256" key="5">
    <source>
        <dbReference type="ARBA" id="ARBA00022741"/>
    </source>
</evidence>
<comment type="similarity">
    <text evidence="2">Belongs to the ABC transporter superfamily. ABCG family. Eye pigment precursor importer (TC 3.A.1.204) subfamily.</text>
</comment>
<dbReference type="PROSITE" id="PS00211">
    <property type="entry name" value="ABC_TRANSPORTER_1"/>
    <property type="match status" value="1"/>
</dbReference>
<reference evidence="11" key="1">
    <citation type="submission" date="2020-08" db="EMBL/GenBank/DDBJ databases">
        <title>Genome sequencing and assembly of the red palm weevil Rhynchophorus ferrugineus.</title>
        <authorList>
            <person name="Dias G.B."/>
            <person name="Bergman C.M."/>
            <person name="Manee M."/>
        </authorList>
    </citation>
    <scope>NUCLEOTIDE SEQUENCE</scope>
    <source>
        <strain evidence="11">AA-2017</strain>
        <tissue evidence="11">Whole larva</tissue>
    </source>
</reference>
<evidence type="ECO:0000256" key="4">
    <source>
        <dbReference type="ARBA" id="ARBA00022692"/>
    </source>
</evidence>
<evidence type="ECO:0000313" key="11">
    <source>
        <dbReference type="EMBL" id="KAF7281915.1"/>
    </source>
</evidence>
<keyword evidence="4 9" id="KW-0812">Transmembrane</keyword>
<comment type="subcellular location">
    <subcellularLocation>
        <location evidence="1">Membrane</location>
        <topology evidence="1">Multi-pass membrane protein</topology>
    </subcellularLocation>
</comment>
<evidence type="ECO:0000256" key="8">
    <source>
        <dbReference type="ARBA" id="ARBA00023136"/>
    </source>
</evidence>
<evidence type="ECO:0000256" key="2">
    <source>
        <dbReference type="ARBA" id="ARBA00005814"/>
    </source>
</evidence>
<dbReference type="GO" id="GO:0016020">
    <property type="term" value="C:membrane"/>
    <property type="evidence" value="ECO:0007669"/>
    <property type="project" value="UniProtKB-SubCell"/>
</dbReference>